<feature type="compositionally biased region" description="Low complexity" evidence="1">
    <location>
        <begin position="352"/>
        <end position="364"/>
    </location>
</feature>
<feature type="compositionally biased region" description="Basic and acidic residues" evidence="1">
    <location>
        <begin position="91"/>
        <end position="100"/>
    </location>
</feature>
<comment type="caution">
    <text evidence="2">The sequence shown here is derived from an EMBL/GenBank/DDBJ whole genome shotgun (WGS) entry which is preliminary data.</text>
</comment>
<feature type="compositionally biased region" description="Polar residues" evidence="1">
    <location>
        <begin position="299"/>
        <end position="319"/>
    </location>
</feature>
<gene>
    <name evidence="2" type="ORF">CPB83DRAFT_200424</name>
</gene>
<feature type="compositionally biased region" description="Low complexity" evidence="1">
    <location>
        <begin position="394"/>
        <end position="404"/>
    </location>
</feature>
<evidence type="ECO:0000256" key="1">
    <source>
        <dbReference type="SAM" id="MobiDB-lite"/>
    </source>
</evidence>
<feature type="region of interest" description="Disordered" evidence="1">
    <location>
        <begin position="423"/>
        <end position="488"/>
    </location>
</feature>
<feature type="region of interest" description="Disordered" evidence="1">
    <location>
        <begin position="162"/>
        <end position="200"/>
    </location>
</feature>
<feature type="compositionally biased region" description="Pro residues" evidence="1">
    <location>
        <begin position="341"/>
        <end position="351"/>
    </location>
</feature>
<keyword evidence="3" id="KW-1185">Reference proteome</keyword>
<proteinExistence type="predicted"/>
<feature type="compositionally biased region" description="Polar residues" evidence="1">
    <location>
        <begin position="423"/>
        <end position="450"/>
    </location>
</feature>
<organism evidence="2 3">
    <name type="scientific">Crepidotus variabilis</name>
    <dbReference type="NCBI Taxonomy" id="179855"/>
    <lineage>
        <taxon>Eukaryota</taxon>
        <taxon>Fungi</taxon>
        <taxon>Dikarya</taxon>
        <taxon>Basidiomycota</taxon>
        <taxon>Agaricomycotina</taxon>
        <taxon>Agaricomycetes</taxon>
        <taxon>Agaricomycetidae</taxon>
        <taxon>Agaricales</taxon>
        <taxon>Agaricineae</taxon>
        <taxon>Crepidotaceae</taxon>
        <taxon>Crepidotus</taxon>
    </lineage>
</organism>
<feature type="compositionally biased region" description="Low complexity" evidence="1">
    <location>
        <begin position="166"/>
        <end position="194"/>
    </location>
</feature>
<reference evidence="2" key="1">
    <citation type="submission" date="2020-11" db="EMBL/GenBank/DDBJ databases">
        <authorList>
            <consortium name="DOE Joint Genome Institute"/>
            <person name="Ahrendt S."/>
            <person name="Riley R."/>
            <person name="Andreopoulos W."/>
            <person name="Labutti K."/>
            <person name="Pangilinan J."/>
            <person name="Ruiz-Duenas F.J."/>
            <person name="Barrasa J.M."/>
            <person name="Sanchez-Garcia M."/>
            <person name="Camarero S."/>
            <person name="Miyauchi S."/>
            <person name="Serrano A."/>
            <person name="Linde D."/>
            <person name="Babiker R."/>
            <person name="Drula E."/>
            <person name="Ayuso-Fernandez I."/>
            <person name="Pacheco R."/>
            <person name="Padilla G."/>
            <person name="Ferreira P."/>
            <person name="Barriuso J."/>
            <person name="Kellner H."/>
            <person name="Castanera R."/>
            <person name="Alfaro M."/>
            <person name="Ramirez L."/>
            <person name="Pisabarro A.G."/>
            <person name="Kuo A."/>
            <person name="Tritt A."/>
            <person name="Lipzen A."/>
            <person name="He G."/>
            <person name="Yan M."/>
            <person name="Ng V."/>
            <person name="Cullen D."/>
            <person name="Martin F."/>
            <person name="Rosso M.-N."/>
            <person name="Henrissat B."/>
            <person name="Hibbett D."/>
            <person name="Martinez A.T."/>
            <person name="Grigoriev I.V."/>
        </authorList>
    </citation>
    <scope>NUCLEOTIDE SEQUENCE</scope>
    <source>
        <strain evidence="2">CBS 506.95</strain>
    </source>
</reference>
<feature type="compositionally biased region" description="Acidic residues" evidence="1">
    <location>
        <begin position="46"/>
        <end position="61"/>
    </location>
</feature>
<feature type="region of interest" description="Disordered" evidence="1">
    <location>
        <begin position="87"/>
        <end position="115"/>
    </location>
</feature>
<feature type="region of interest" description="Disordered" evidence="1">
    <location>
        <begin position="41"/>
        <end position="61"/>
    </location>
</feature>
<accession>A0A9P6EJ98</accession>
<feature type="region of interest" description="Disordered" evidence="1">
    <location>
        <begin position="287"/>
        <end position="407"/>
    </location>
</feature>
<dbReference type="OrthoDB" id="3002189at2759"/>
<feature type="region of interest" description="Disordered" evidence="1">
    <location>
        <begin position="236"/>
        <end position="271"/>
    </location>
</feature>
<name>A0A9P6EJ98_9AGAR</name>
<evidence type="ECO:0000313" key="3">
    <source>
        <dbReference type="Proteomes" id="UP000807306"/>
    </source>
</evidence>
<sequence length="488" mass="51845">MSRGRLNIPAELDVLDSPLSAVPGPFSSLGGIPGSALAERIFNDPDSWEDTDGDEGDYPEDVEDDTLVWLSEEIEKIRLQSAGTGAFQLPSDKRESKDSSLFRAPTKGEGNMDWRGIAQRGGVRPISLAGLFDQSNEEFSGDIQDHLSKILDSGGIKHHIGPRPLSASISPSFTTGSSTTTDSFSSASSTFSSTLGDGSPAPVQSASATLSFLEYYGIYPDSPLADVQKSFMLRRKSTRRRPTLQVPSSLPHRTSLGITPSTASTTGTMKLPMPKRISDVARPGLAIETRPMTPPGLQRPSSSGQNQEDSTPTGMSSEEQIIEITLPPHTAGSPRSRPLPTAAPPPYPRSPSPASRSLPAASTPVRRLPTIPPELTPSPSPPKLATRHTTYQRAAPPAIISPPAKTSTSHAFLPLSAAFATGSVTPFSPYTPSNYGLQTPQTSNRPQSAVRSPLNVPVGPRTRGRTPSGDAGRPSASLLFPHNNQHRS</sequence>
<feature type="compositionally biased region" description="Pro residues" evidence="1">
    <location>
        <begin position="370"/>
        <end position="382"/>
    </location>
</feature>
<protein>
    <submittedName>
        <fullName evidence="2">Uncharacterized protein</fullName>
    </submittedName>
</protein>
<dbReference type="EMBL" id="MU157842">
    <property type="protein sequence ID" value="KAF9530100.1"/>
    <property type="molecule type" value="Genomic_DNA"/>
</dbReference>
<feature type="compositionally biased region" description="Polar residues" evidence="1">
    <location>
        <begin position="245"/>
        <end position="268"/>
    </location>
</feature>
<dbReference type="Proteomes" id="UP000807306">
    <property type="component" value="Unassembled WGS sequence"/>
</dbReference>
<evidence type="ECO:0000313" key="2">
    <source>
        <dbReference type="EMBL" id="KAF9530100.1"/>
    </source>
</evidence>
<dbReference type="AlphaFoldDB" id="A0A9P6EJ98"/>